<comment type="caution">
    <text evidence="3">The sequence shown here is derived from an EMBL/GenBank/DDBJ whole genome shotgun (WGS) entry which is preliminary data.</text>
</comment>
<proteinExistence type="predicted"/>
<sequence length="168" mass="18771">KQKKNPPHRRLKPPGPDGTRCRKLLRTPPAPAPRTPRRRFHSPLSVRELLAPRSESAPALPNRELLSWRKVTCVVRCSRERALLRYPLQSASAVLPELRGKGDHRTAAPTPLLPNTPRSYGRLPPAVFLLPSLCRACFGVSFALALLQFRFSFVCCFLAESGLPMFTA</sequence>
<feature type="compositionally biased region" description="Basic residues" evidence="1">
    <location>
        <begin position="1"/>
        <end position="12"/>
    </location>
</feature>
<dbReference type="AlphaFoldDB" id="A0A8H8DHK0"/>
<feature type="region of interest" description="Disordered" evidence="1">
    <location>
        <begin position="1"/>
        <end position="43"/>
    </location>
</feature>
<accession>A0A8H8DHK0</accession>
<dbReference type="EMBL" id="JAEFCI010008339">
    <property type="protein sequence ID" value="KAG5458528.1"/>
    <property type="molecule type" value="Genomic_DNA"/>
</dbReference>
<evidence type="ECO:0000256" key="1">
    <source>
        <dbReference type="SAM" id="MobiDB-lite"/>
    </source>
</evidence>
<name>A0A8H8DHK0_9FUNG</name>
<reference evidence="3 4" key="1">
    <citation type="journal article" name="Sci. Rep.">
        <title>Genome-scale phylogenetic analyses confirm Olpidium as the closest living zoosporic fungus to the non-flagellated, terrestrial fungi.</title>
        <authorList>
            <person name="Chang Y."/>
            <person name="Rochon D."/>
            <person name="Sekimoto S."/>
            <person name="Wang Y."/>
            <person name="Chovatia M."/>
            <person name="Sandor L."/>
            <person name="Salamov A."/>
            <person name="Grigoriev I.V."/>
            <person name="Stajich J.E."/>
            <person name="Spatafora J.W."/>
        </authorList>
    </citation>
    <scope>NUCLEOTIDE SEQUENCE [LARGE SCALE GENOMIC DNA]</scope>
    <source>
        <strain evidence="3">S191</strain>
    </source>
</reference>
<gene>
    <name evidence="3" type="ORF">BJ554DRAFT_1225</name>
</gene>
<keyword evidence="4" id="KW-1185">Reference proteome</keyword>
<feature type="transmembrane region" description="Helical" evidence="2">
    <location>
        <begin position="126"/>
        <end position="147"/>
    </location>
</feature>
<organism evidence="3 4">
    <name type="scientific">Olpidium bornovanus</name>
    <dbReference type="NCBI Taxonomy" id="278681"/>
    <lineage>
        <taxon>Eukaryota</taxon>
        <taxon>Fungi</taxon>
        <taxon>Fungi incertae sedis</taxon>
        <taxon>Olpidiomycota</taxon>
        <taxon>Olpidiomycotina</taxon>
        <taxon>Olpidiomycetes</taxon>
        <taxon>Olpidiales</taxon>
        <taxon>Olpidiaceae</taxon>
        <taxon>Olpidium</taxon>
    </lineage>
</organism>
<evidence type="ECO:0000256" key="2">
    <source>
        <dbReference type="SAM" id="Phobius"/>
    </source>
</evidence>
<feature type="non-terminal residue" evidence="3">
    <location>
        <position position="1"/>
    </location>
</feature>
<evidence type="ECO:0000313" key="3">
    <source>
        <dbReference type="EMBL" id="KAG5458528.1"/>
    </source>
</evidence>
<protein>
    <submittedName>
        <fullName evidence="3">Uncharacterized protein</fullName>
    </submittedName>
</protein>
<dbReference type="Proteomes" id="UP000673691">
    <property type="component" value="Unassembled WGS sequence"/>
</dbReference>
<keyword evidence="2" id="KW-1133">Transmembrane helix</keyword>
<keyword evidence="2" id="KW-0812">Transmembrane</keyword>
<keyword evidence="2" id="KW-0472">Membrane</keyword>
<evidence type="ECO:0000313" key="4">
    <source>
        <dbReference type="Proteomes" id="UP000673691"/>
    </source>
</evidence>